<reference evidence="1 2" key="1">
    <citation type="submission" date="2024-11" db="EMBL/GenBank/DDBJ databases">
        <title>A near-complete genome assembly of Cinchona calisaya.</title>
        <authorList>
            <person name="Lian D.C."/>
            <person name="Zhao X.W."/>
            <person name="Wei L."/>
        </authorList>
    </citation>
    <scope>NUCLEOTIDE SEQUENCE [LARGE SCALE GENOMIC DNA]</scope>
    <source>
        <tissue evidence="1">Nenye</tissue>
    </source>
</reference>
<accession>A0ABD2ZPA0</accession>
<name>A0ABD2ZPA0_9GENT</name>
<protein>
    <submittedName>
        <fullName evidence="1">Uncharacterized protein</fullName>
    </submittedName>
</protein>
<proteinExistence type="predicted"/>
<comment type="caution">
    <text evidence="1">The sequence shown here is derived from an EMBL/GenBank/DDBJ whole genome shotgun (WGS) entry which is preliminary data.</text>
</comment>
<organism evidence="1 2">
    <name type="scientific">Cinchona calisaya</name>
    <dbReference type="NCBI Taxonomy" id="153742"/>
    <lineage>
        <taxon>Eukaryota</taxon>
        <taxon>Viridiplantae</taxon>
        <taxon>Streptophyta</taxon>
        <taxon>Embryophyta</taxon>
        <taxon>Tracheophyta</taxon>
        <taxon>Spermatophyta</taxon>
        <taxon>Magnoliopsida</taxon>
        <taxon>eudicotyledons</taxon>
        <taxon>Gunneridae</taxon>
        <taxon>Pentapetalae</taxon>
        <taxon>asterids</taxon>
        <taxon>lamiids</taxon>
        <taxon>Gentianales</taxon>
        <taxon>Rubiaceae</taxon>
        <taxon>Cinchonoideae</taxon>
        <taxon>Cinchoneae</taxon>
        <taxon>Cinchona</taxon>
    </lineage>
</organism>
<dbReference type="EMBL" id="JBJUIK010000008">
    <property type="protein sequence ID" value="KAL3520180.1"/>
    <property type="molecule type" value="Genomic_DNA"/>
</dbReference>
<evidence type="ECO:0000313" key="1">
    <source>
        <dbReference type="EMBL" id="KAL3520180.1"/>
    </source>
</evidence>
<gene>
    <name evidence="1" type="ORF">ACH5RR_018329</name>
</gene>
<evidence type="ECO:0000313" key="2">
    <source>
        <dbReference type="Proteomes" id="UP001630127"/>
    </source>
</evidence>
<dbReference type="Proteomes" id="UP001630127">
    <property type="component" value="Unassembled WGS sequence"/>
</dbReference>
<dbReference type="AlphaFoldDB" id="A0ABD2ZPA0"/>
<keyword evidence="2" id="KW-1185">Reference proteome</keyword>
<sequence length="112" mass="13220">MEYKDDYDQLNQEKLGILDEKEDIKIYSFELVKGEDGWNFRIDECYSSSIDDEDMEYQGPVLDNFQCLFFHRCLELTPKNGKNKSWYEVVMGFMAGTIAKRSTNPNPKFHNI</sequence>